<dbReference type="Proteomes" id="UP001054837">
    <property type="component" value="Unassembled WGS sequence"/>
</dbReference>
<accession>A0AAV4SRZ3</accession>
<organism evidence="1 2">
    <name type="scientific">Caerostris darwini</name>
    <dbReference type="NCBI Taxonomy" id="1538125"/>
    <lineage>
        <taxon>Eukaryota</taxon>
        <taxon>Metazoa</taxon>
        <taxon>Ecdysozoa</taxon>
        <taxon>Arthropoda</taxon>
        <taxon>Chelicerata</taxon>
        <taxon>Arachnida</taxon>
        <taxon>Araneae</taxon>
        <taxon>Araneomorphae</taxon>
        <taxon>Entelegynae</taxon>
        <taxon>Araneoidea</taxon>
        <taxon>Araneidae</taxon>
        <taxon>Caerostris</taxon>
    </lineage>
</organism>
<gene>
    <name evidence="1" type="ORF">CDAR_570201</name>
</gene>
<reference evidence="1 2" key="1">
    <citation type="submission" date="2021-06" db="EMBL/GenBank/DDBJ databases">
        <title>Caerostris darwini draft genome.</title>
        <authorList>
            <person name="Kono N."/>
            <person name="Arakawa K."/>
        </authorList>
    </citation>
    <scope>NUCLEOTIDE SEQUENCE [LARGE SCALE GENOMIC DNA]</scope>
</reference>
<dbReference type="AlphaFoldDB" id="A0AAV4SRZ3"/>
<name>A0AAV4SRZ3_9ARAC</name>
<evidence type="ECO:0000313" key="2">
    <source>
        <dbReference type="Proteomes" id="UP001054837"/>
    </source>
</evidence>
<comment type="caution">
    <text evidence="1">The sequence shown here is derived from an EMBL/GenBank/DDBJ whole genome shotgun (WGS) entry which is preliminary data.</text>
</comment>
<protein>
    <submittedName>
        <fullName evidence="1">Uncharacterized protein</fullName>
    </submittedName>
</protein>
<dbReference type="EMBL" id="BPLQ01008424">
    <property type="protein sequence ID" value="GIY37193.1"/>
    <property type="molecule type" value="Genomic_DNA"/>
</dbReference>
<sequence>MVISREYHRNQFSTKNVSQHVAYAILNSLSGLNMFPEPSTFPELYFIKHVWHVAGRQLQGMVQECKDLEVLYAQVNSQCKIFPRKLVTTTLQP</sequence>
<keyword evidence="2" id="KW-1185">Reference proteome</keyword>
<proteinExistence type="predicted"/>
<evidence type="ECO:0000313" key="1">
    <source>
        <dbReference type="EMBL" id="GIY37193.1"/>
    </source>
</evidence>